<gene>
    <name evidence="7" type="ORF">AH67_03790</name>
</gene>
<evidence type="ECO:0000313" key="8">
    <source>
        <dbReference type="Proteomes" id="UP000030636"/>
    </source>
</evidence>
<evidence type="ECO:0000256" key="3">
    <source>
        <dbReference type="ARBA" id="ARBA00022741"/>
    </source>
</evidence>
<dbReference type="Pfam" id="PF00005">
    <property type="entry name" value="ABC_tran"/>
    <property type="match status" value="1"/>
</dbReference>
<dbReference type="InterPro" id="IPR050095">
    <property type="entry name" value="ECF_ABC_transporter_ATP-bd"/>
</dbReference>
<accession>A0A0A7IAA3</accession>
<dbReference type="Proteomes" id="UP000030636">
    <property type="component" value="Chromosome"/>
</dbReference>
<dbReference type="GO" id="GO:0005524">
    <property type="term" value="F:ATP binding"/>
    <property type="evidence" value="ECO:0007669"/>
    <property type="project" value="UniProtKB-KW"/>
</dbReference>
<evidence type="ECO:0000256" key="5">
    <source>
        <dbReference type="SAM" id="MobiDB-lite"/>
    </source>
</evidence>
<dbReference type="InterPro" id="IPR003593">
    <property type="entry name" value="AAA+_ATPase"/>
</dbReference>
<dbReference type="PROSITE" id="PS50893">
    <property type="entry name" value="ABC_TRANSPORTER_2"/>
    <property type="match status" value="1"/>
</dbReference>
<dbReference type="InterPro" id="IPR027417">
    <property type="entry name" value="P-loop_NTPase"/>
</dbReference>
<dbReference type="SUPFAM" id="SSF52540">
    <property type="entry name" value="P-loop containing nucleoside triphosphate hydrolases"/>
    <property type="match status" value="1"/>
</dbReference>
<dbReference type="Gene3D" id="3.40.50.300">
    <property type="entry name" value="P-loop containing nucleotide triphosphate hydrolases"/>
    <property type="match status" value="1"/>
</dbReference>
<reference evidence="7 8" key="1">
    <citation type="journal article" date="2015" name="Genome Announc.">
        <title>Bifidobacterium pseudolongum Strain PV8-2, Isolated from a Stool Sample of an Anemic Kenyan Infant.</title>
        <authorList>
            <person name="Vazquez-Gutierrez P."/>
            <person name="Lacroix C."/>
            <person name="Chassard C."/>
            <person name="Klumpp J."/>
            <person name="Stevens M.J."/>
            <person name="Jans C."/>
        </authorList>
    </citation>
    <scope>NUCLEOTIDE SEQUENCE [LARGE SCALE GENOMIC DNA]</scope>
    <source>
        <strain evidence="7 8">PV8-2</strain>
    </source>
</reference>
<feature type="region of interest" description="Disordered" evidence="5">
    <location>
        <begin position="267"/>
        <end position="293"/>
    </location>
</feature>
<dbReference type="SMART" id="SM00382">
    <property type="entry name" value="AAA"/>
    <property type="match status" value="1"/>
</dbReference>
<dbReference type="STRING" id="1447715.AH67_03790"/>
<dbReference type="PANTHER" id="PTHR43553:SF24">
    <property type="entry name" value="ENERGY-COUPLING FACTOR TRANSPORTER ATP-BINDING PROTEIN ECFA1"/>
    <property type="match status" value="1"/>
</dbReference>
<comment type="similarity">
    <text evidence="1">Belongs to the ABC transporter superfamily.</text>
</comment>
<feature type="compositionally biased region" description="Polar residues" evidence="5">
    <location>
        <begin position="279"/>
        <end position="293"/>
    </location>
</feature>
<dbReference type="GO" id="GO:0016887">
    <property type="term" value="F:ATP hydrolysis activity"/>
    <property type="evidence" value="ECO:0007669"/>
    <property type="project" value="InterPro"/>
</dbReference>
<organism evidence="7 8">
    <name type="scientific">Bifidobacterium pseudolongum PV8-2</name>
    <dbReference type="NCBI Taxonomy" id="1447715"/>
    <lineage>
        <taxon>Bacteria</taxon>
        <taxon>Bacillati</taxon>
        <taxon>Actinomycetota</taxon>
        <taxon>Actinomycetes</taxon>
        <taxon>Bifidobacteriales</taxon>
        <taxon>Bifidobacteriaceae</taxon>
        <taxon>Bifidobacterium</taxon>
    </lineage>
</organism>
<evidence type="ECO:0000256" key="1">
    <source>
        <dbReference type="ARBA" id="ARBA00005417"/>
    </source>
</evidence>
<keyword evidence="2" id="KW-0813">Transport</keyword>
<feature type="domain" description="ABC transporter" evidence="6">
    <location>
        <begin position="21"/>
        <end position="268"/>
    </location>
</feature>
<feature type="compositionally biased region" description="Low complexity" evidence="5">
    <location>
        <begin position="267"/>
        <end position="278"/>
    </location>
</feature>
<dbReference type="EMBL" id="CP007457">
    <property type="protein sequence ID" value="AIZ16160.1"/>
    <property type="molecule type" value="Genomic_DNA"/>
</dbReference>
<dbReference type="GO" id="GO:0042626">
    <property type="term" value="F:ATPase-coupled transmembrane transporter activity"/>
    <property type="evidence" value="ECO:0007669"/>
    <property type="project" value="TreeGrafter"/>
</dbReference>
<keyword evidence="3" id="KW-0547">Nucleotide-binding</keyword>
<evidence type="ECO:0000259" key="6">
    <source>
        <dbReference type="PROSITE" id="PS50893"/>
    </source>
</evidence>
<dbReference type="HOGENOM" id="CLU_000604_1_22_11"/>
<name>A0A0A7IAA3_9BIFI</name>
<dbReference type="GO" id="GO:0043190">
    <property type="term" value="C:ATP-binding cassette (ABC) transporter complex"/>
    <property type="evidence" value="ECO:0007669"/>
    <property type="project" value="TreeGrafter"/>
</dbReference>
<dbReference type="PANTHER" id="PTHR43553">
    <property type="entry name" value="HEAVY METAL TRANSPORTER"/>
    <property type="match status" value="1"/>
</dbReference>
<dbReference type="OrthoDB" id="9806471at2"/>
<dbReference type="InterPro" id="IPR003439">
    <property type="entry name" value="ABC_transporter-like_ATP-bd"/>
</dbReference>
<dbReference type="RefSeq" id="WP_022857701.1">
    <property type="nucleotide sequence ID" value="NZ_CP007457.1"/>
</dbReference>
<sequence length="293" mass="31311">MNFLSTLLHRDTAHTPSHVGITLTDASYHYADGTVGLAPTSCTFAPGEGNVAIIGLNGAGKSTLVRLLGAVAIPTGGSITFDLDGTDCEPAHRAGRRRIEAAVGFVDLAHVESHFRRASSVEAALLEYLKRHGVSLNERIARVGALLERFDLLEVRHVPYEELDGERVHLLAGAVASATSPALLVADEPTRGLDEISSAHVARRLLSCGTPVIFSTHDVGLITHEPYGITRTIVMDETHLVFDGEPQRAASFYTQLIRSKYQSLTSSARATAPSTSRTFDANRSGSASSESAR</sequence>
<protein>
    <submittedName>
        <fullName evidence="7">ABC transporter ATP-binding protein</fullName>
    </submittedName>
</protein>
<evidence type="ECO:0000313" key="7">
    <source>
        <dbReference type="EMBL" id="AIZ16160.1"/>
    </source>
</evidence>
<evidence type="ECO:0000256" key="2">
    <source>
        <dbReference type="ARBA" id="ARBA00022448"/>
    </source>
</evidence>
<keyword evidence="4 7" id="KW-0067">ATP-binding</keyword>
<dbReference type="KEGG" id="bpsp:AH67_03790"/>
<proteinExistence type="inferred from homology"/>
<keyword evidence="8" id="KW-1185">Reference proteome</keyword>
<evidence type="ECO:0000256" key="4">
    <source>
        <dbReference type="ARBA" id="ARBA00022840"/>
    </source>
</evidence>
<dbReference type="AlphaFoldDB" id="A0A0A7IAA3"/>